<dbReference type="AlphaFoldDB" id="A0AAP0BLI8"/>
<keyword evidence="14" id="KW-1185">Reference proteome</keyword>
<evidence type="ECO:0000256" key="2">
    <source>
        <dbReference type="ARBA" id="ARBA00011233"/>
    </source>
</evidence>
<comment type="similarity">
    <text evidence="9">Belongs to the HSF family.</text>
</comment>
<evidence type="ECO:0000259" key="12">
    <source>
        <dbReference type="PROSITE" id="PS00434"/>
    </source>
</evidence>
<dbReference type="FunFam" id="1.10.10.10:FF:000057">
    <property type="entry name" value="Heat shock transcription factor 1"/>
    <property type="match status" value="1"/>
</dbReference>
<evidence type="ECO:0000256" key="10">
    <source>
        <dbReference type="SAM" id="Coils"/>
    </source>
</evidence>
<accession>A0AAP0BLI8</accession>
<keyword evidence="8" id="KW-0539">Nucleus</keyword>
<evidence type="ECO:0000256" key="4">
    <source>
        <dbReference type="ARBA" id="ARBA00023015"/>
    </source>
</evidence>
<keyword evidence="3" id="KW-0597">Phosphoprotein</keyword>
<organism evidence="13 14">
    <name type="scientific">Platanthera zijinensis</name>
    <dbReference type="NCBI Taxonomy" id="2320716"/>
    <lineage>
        <taxon>Eukaryota</taxon>
        <taxon>Viridiplantae</taxon>
        <taxon>Streptophyta</taxon>
        <taxon>Embryophyta</taxon>
        <taxon>Tracheophyta</taxon>
        <taxon>Spermatophyta</taxon>
        <taxon>Magnoliopsida</taxon>
        <taxon>Liliopsida</taxon>
        <taxon>Asparagales</taxon>
        <taxon>Orchidaceae</taxon>
        <taxon>Orchidoideae</taxon>
        <taxon>Orchideae</taxon>
        <taxon>Orchidinae</taxon>
        <taxon>Platanthera</taxon>
    </lineage>
</organism>
<dbReference type="PROSITE" id="PS00434">
    <property type="entry name" value="HSF_DOMAIN"/>
    <property type="match status" value="1"/>
</dbReference>
<evidence type="ECO:0000256" key="1">
    <source>
        <dbReference type="ARBA" id="ARBA00004123"/>
    </source>
</evidence>
<keyword evidence="10" id="KW-0175">Coiled coil</keyword>
<evidence type="ECO:0000256" key="7">
    <source>
        <dbReference type="ARBA" id="ARBA00023163"/>
    </source>
</evidence>
<evidence type="ECO:0000256" key="8">
    <source>
        <dbReference type="ARBA" id="ARBA00023242"/>
    </source>
</evidence>
<evidence type="ECO:0000256" key="5">
    <source>
        <dbReference type="ARBA" id="ARBA00023016"/>
    </source>
</evidence>
<dbReference type="GO" id="GO:0006357">
    <property type="term" value="P:regulation of transcription by RNA polymerase II"/>
    <property type="evidence" value="ECO:0007669"/>
    <property type="project" value="TreeGrafter"/>
</dbReference>
<name>A0AAP0BLI8_9ASPA</name>
<keyword evidence="4" id="KW-0805">Transcription regulation</keyword>
<dbReference type="InterPro" id="IPR036390">
    <property type="entry name" value="WH_DNA-bd_sf"/>
</dbReference>
<dbReference type="PANTHER" id="PTHR10015:SF322">
    <property type="entry name" value="HEAT STRESS TRANSCRIPTION FACTOR A-7A"/>
    <property type="match status" value="1"/>
</dbReference>
<evidence type="ECO:0000313" key="13">
    <source>
        <dbReference type="EMBL" id="KAK8942663.1"/>
    </source>
</evidence>
<evidence type="ECO:0000256" key="9">
    <source>
        <dbReference type="RuleBase" id="RU004020"/>
    </source>
</evidence>
<dbReference type="InterPro" id="IPR000232">
    <property type="entry name" value="HSF_DNA-bd"/>
</dbReference>
<dbReference type="SUPFAM" id="SSF46785">
    <property type="entry name" value="Winged helix' DNA-binding domain"/>
    <property type="match status" value="1"/>
</dbReference>
<comment type="subunit">
    <text evidence="2">Homotrimer.</text>
</comment>
<gene>
    <name evidence="13" type="primary">HSFA2B</name>
    <name evidence="13" type="ORF">KSP39_PZI009014</name>
</gene>
<dbReference type="PANTHER" id="PTHR10015">
    <property type="entry name" value="HEAT SHOCK TRANSCRIPTION FACTOR"/>
    <property type="match status" value="1"/>
</dbReference>
<feature type="coiled-coil region" evidence="10">
    <location>
        <begin position="158"/>
        <end position="196"/>
    </location>
</feature>
<feature type="domain" description="HSF-type DNA-binding" evidence="12">
    <location>
        <begin position="87"/>
        <end position="111"/>
    </location>
</feature>
<sequence length="320" mass="37414">MAPLRSIVKNEFPEEYAPAAISSVSGVLESSAAPKPLEGLLQTGPPPFITKTYDVVDDPITDQVVSWSRTNNSFVVRDPHTFSSTLLPRYFKHSNFSSFIRQLNTYGFRKVDPNQWEFANEGFLRGQKHLLKTIKRRKATHHPQYHQHMTGPCLEVGHFRIEREIEKLLVKLRQEQQNCQANLKSMEDRLQVTEQRQQQMMDFLVRAMRSPHFLQQLVQLRDAMSRKRRRPREVAADPADAESSTLDTLHTPTRFNYQRSHDAYGFSGPEFESLVLGIHDLRRVCEEEDERHSSQQEWKSYEELNDEFWEELLGESWGRE</sequence>
<dbReference type="SMART" id="SM00415">
    <property type="entry name" value="HSF"/>
    <property type="match status" value="1"/>
</dbReference>
<keyword evidence="7" id="KW-0804">Transcription</keyword>
<dbReference type="GO" id="GO:0003700">
    <property type="term" value="F:DNA-binding transcription factor activity"/>
    <property type="evidence" value="ECO:0007669"/>
    <property type="project" value="InterPro"/>
</dbReference>
<dbReference type="Gene3D" id="1.10.10.10">
    <property type="entry name" value="Winged helix-like DNA-binding domain superfamily/Winged helix DNA-binding domain"/>
    <property type="match status" value="1"/>
</dbReference>
<reference evidence="13 14" key="1">
    <citation type="journal article" date="2022" name="Nat. Plants">
        <title>Genomes of leafy and leafless Platanthera orchids illuminate the evolution of mycoheterotrophy.</title>
        <authorList>
            <person name="Li M.H."/>
            <person name="Liu K.W."/>
            <person name="Li Z."/>
            <person name="Lu H.C."/>
            <person name="Ye Q.L."/>
            <person name="Zhang D."/>
            <person name="Wang J.Y."/>
            <person name="Li Y.F."/>
            <person name="Zhong Z.M."/>
            <person name="Liu X."/>
            <person name="Yu X."/>
            <person name="Liu D.K."/>
            <person name="Tu X.D."/>
            <person name="Liu B."/>
            <person name="Hao Y."/>
            <person name="Liao X.Y."/>
            <person name="Jiang Y.T."/>
            <person name="Sun W.H."/>
            <person name="Chen J."/>
            <person name="Chen Y.Q."/>
            <person name="Ai Y."/>
            <person name="Zhai J.W."/>
            <person name="Wu S.S."/>
            <person name="Zhou Z."/>
            <person name="Hsiao Y.Y."/>
            <person name="Wu W.L."/>
            <person name="Chen Y.Y."/>
            <person name="Lin Y.F."/>
            <person name="Hsu J.L."/>
            <person name="Li C.Y."/>
            <person name="Wang Z.W."/>
            <person name="Zhao X."/>
            <person name="Zhong W.Y."/>
            <person name="Ma X.K."/>
            <person name="Ma L."/>
            <person name="Huang J."/>
            <person name="Chen G.Z."/>
            <person name="Huang M.Z."/>
            <person name="Huang L."/>
            <person name="Peng D.H."/>
            <person name="Luo Y.B."/>
            <person name="Zou S.Q."/>
            <person name="Chen S.P."/>
            <person name="Lan S."/>
            <person name="Tsai W.C."/>
            <person name="Van de Peer Y."/>
            <person name="Liu Z.J."/>
        </authorList>
    </citation>
    <scope>NUCLEOTIDE SEQUENCE [LARGE SCALE GENOMIC DNA]</scope>
    <source>
        <strain evidence="13">Lor287</strain>
    </source>
</reference>
<dbReference type="GO" id="GO:0005634">
    <property type="term" value="C:nucleus"/>
    <property type="evidence" value="ECO:0007669"/>
    <property type="project" value="UniProtKB-SubCell"/>
</dbReference>
<keyword evidence="6" id="KW-0238">DNA-binding</keyword>
<feature type="region of interest" description="Disordered" evidence="11">
    <location>
        <begin position="224"/>
        <end position="246"/>
    </location>
</feature>
<dbReference type="Pfam" id="PF00447">
    <property type="entry name" value="HSF_DNA-bind"/>
    <property type="match status" value="1"/>
</dbReference>
<dbReference type="PRINTS" id="PR00056">
    <property type="entry name" value="HSFDOMAIN"/>
</dbReference>
<evidence type="ECO:0000313" key="14">
    <source>
        <dbReference type="Proteomes" id="UP001418222"/>
    </source>
</evidence>
<keyword evidence="5" id="KW-0346">Stress response</keyword>
<dbReference type="GO" id="GO:0034605">
    <property type="term" value="P:cellular response to heat"/>
    <property type="evidence" value="ECO:0007669"/>
    <property type="project" value="TreeGrafter"/>
</dbReference>
<comment type="caution">
    <text evidence="13">The sequence shown here is derived from an EMBL/GenBank/DDBJ whole genome shotgun (WGS) entry which is preliminary data.</text>
</comment>
<evidence type="ECO:0000256" key="11">
    <source>
        <dbReference type="SAM" id="MobiDB-lite"/>
    </source>
</evidence>
<dbReference type="InterPro" id="IPR036388">
    <property type="entry name" value="WH-like_DNA-bd_sf"/>
</dbReference>
<evidence type="ECO:0000256" key="6">
    <source>
        <dbReference type="ARBA" id="ARBA00023125"/>
    </source>
</evidence>
<proteinExistence type="inferred from homology"/>
<comment type="subcellular location">
    <subcellularLocation>
        <location evidence="1">Nucleus</location>
    </subcellularLocation>
</comment>
<evidence type="ECO:0000256" key="3">
    <source>
        <dbReference type="ARBA" id="ARBA00022553"/>
    </source>
</evidence>
<dbReference type="GO" id="GO:0000978">
    <property type="term" value="F:RNA polymerase II cis-regulatory region sequence-specific DNA binding"/>
    <property type="evidence" value="ECO:0007669"/>
    <property type="project" value="TreeGrafter"/>
</dbReference>
<dbReference type="Proteomes" id="UP001418222">
    <property type="component" value="Unassembled WGS sequence"/>
</dbReference>
<protein>
    <submittedName>
        <fullName evidence="13">Heat stress transcription factor A-2b</fullName>
    </submittedName>
</protein>
<dbReference type="EMBL" id="JBBWWQ010000007">
    <property type="protein sequence ID" value="KAK8942663.1"/>
    <property type="molecule type" value="Genomic_DNA"/>
</dbReference>